<accession>A0AA36DFB3</accession>
<reference evidence="3" key="1">
    <citation type="submission" date="2023-06" db="EMBL/GenBank/DDBJ databases">
        <authorList>
            <person name="Delattre M."/>
        </authorList>
    </citation>
    <scope>NUCLEOTIDE SEQUENCE</scope>
    <source>
        <strain evidence="3">AF72</strain>
    </source>
</reference>
<feature type="transmembrane region" description="Helical" evidence="2">
    <location>
        <begin position="141"/>
        <end position="166"/>
    </location>
</feature>
<evidence type="ECO:0000313" key="3">
    <source>
        <dbReference type="EMBL" id="CAJ0586187.1"/>
    </source>
</evidence>
<keyword evidence="2" id="KW-1133">Transmembrane helix</keyword>
<protein>
    <submittedName>
        <fullName evidence="3">Uncharacterized protein</fullName>
    </submittedName>
</protein>
<name>A0AA36DFB3_9BILA</name>
<evidence type="ECO:0000256" key="1">
    <source>
        <dbReference type="SAM" id="MobiDB-lite"/>
    </source>
</evidence>
<evidence type="ECO:0000313" key="4">
    <source>
        <dbReference type="Proteomes" id="UP001177023"/>
    </source>
</evidence>
<dbReference type="EMBL" id="CATQJA010002707">
    <property type="protein sequence ID" value="CAJ0586187.1"/>
    <property type="molecule type" value="Genomic_DNA"/>
</dbReference>
<keyword evidence="2" id="KW-0472">Membrane</keyword>
<dbReference type="PANTHER" id="PTHR35574">
    <property type="entry name" value="PUTATIVE-RELATED"/>
    <property type="match status" value="1"/>
</dbReference>
<feature type="transmembrane region" description="Helical" evidence="2">
    <location>
        <begin position="112"/>
        <end position="132"/>
    </location>
</feature>
<dbReference type="GO" id="GO:0016020">
    <property type="term" value="C:membrane"/>
    <property type="evidence" value="ECO:0007669"/>
    <property type="project" value="InterPro"/>
</dbReference>
<sequence>MSHAASYKLVLAVSLFLLFAGLILTALSLFSSQWQIAEVPWGHVTHQHGVVKDCIEPSPGLIPLHQTAHTAHRCVYKFDPAAEKSLMQALSVGDEESQEVLLHRFLPQHKSVVFFSVFVFVFGLLSAIIGVCSPCFPPNSILFVGTLFLTAGCSILADVIFIAASIKPPRVVWNKYSNFDPAKYQSKLGIAAFVHLLASGLIATAFVSSLGATYLLLMTRNRKGAGCCSQIRTKARFQEEDSQLTWSTTPELSLGDEDEADDDQKAGEEYPLHQLEGI</sequence>
<feature type="non-terminal residue" evidence="3">
    <location>
        <position position="278"/>
    </location>
</feature>
<dbReference type="AlphaFoldDB" id="A0AA36DFB3"/>
<feature type="region of interest" description="Disordered" evidence="1">
    <location>
        <begin position="241"/>
        <end position="278"/>
    </location>
</feature>
<comment type="caution">
    <text evidence="3">The sequence shown here is derived from an EMBL/GenBank/DDBJ whole genome shotgun (WGS) entry which is preliminary data.</text>
</comment>
<proteinExistence type="predicted"/>
<dbReference type="Gene3D" id="1.20.140.150">
    <property type="match status" value="1"/>
</dbReference>
<feature type="transmembrane region" description="Helical" evidence="2">
    <location>
        <begin position="190"/>
        <end position="217"/>
    </location>
</feature>
<dbReference type="Pfam" id="PF07062">
    <property type="entry name" value="Clc-like"/>
    <property type="match status" value="1"/>
</dbReference>
<keyword evidence="2" id="KW-0812">Transmembrane</keyword>
<dbReference type="InterPro" id="IPR010761">
    <property type="entry name" value="Clc_prot-like"/>
</dbReference>
<keyword evidence="4" id="KW-1185">Reference proteome</keyword>
<gene>
    <name evidence="3" type="ORF">MSPICULIGERA_LOCUS24194</name>
</gene>
<dbReference type="Proteomes" id="UP001177023">
    <property type="component" value="Unassembled WGS sequence"/>
</dbReference>
<evidence type="ECO:0000256" key="2">
    <source>
        <dbReference type="SAM" id="Phobius"/>
    </source>
</evidence>
<organism evidence="3 4">
    <name type="scientific">Mesorhabditis spiculigera</name>
    <dbReference type="NCBI Taxonomy" id="96644"/>
    <lineage>
        <taxon>Eukaryota</taxon>
        <taxon>Metazoa</taxon>
        <taxon>Ecdysozoa</taxon>
        <taxon>Nematoda</taxon>
        <taxon>Chromadorea</taxon>
        <taxon>Rhabditida</taxon>
        <taxon>Rhabditina</taxon>
        <taxon>Rhabditomorpha</taxon>
        <taxon>Rhabditoidea</taxon>
        <taxon>Rhabditidae</taxon>
        <taxon>Mesorhabditinae</taxon>
        <taxon>Mesorhabditis</taxon>
    </lineage>
</organism>
<dbReference type="PANTHER" id="PTHR35574:SF4">
    <property type="entry name" value="CLC-LIKE PROTEIN"/>
    <property type="match status" value="1"/>
</dbReference>